<protein>
    <recommendedName>
        <fullName evidence="1">Glutaredoxin domain-containing protein</fullName>
    </recommendedName>
</protein>
<dbReference type="PROSITE" id="PS51354">
    <property type="entry name" value="GLUTAREDOXIN_2"/>
    <property type="match status" value="1"/>
</dbReference>
<accession>X1BDE9</accession>
<dbReference type="InterPro" id="IPR002109">
    <property type="entry name" value="Glutaredoxin"/>
</dbReference>
<dbReference type="Pfam" id="PF00462">
    <property type="entry name" value="Glutaredoxin"/>
    <property type="match status" value="1"/>
</dbReference>
<gene>
    <name evidence="2" type="ORF">S01H4_50635</name>
</gene>
<dbReference type="Gene3D" id="3.40.30.10">
    <property type="entry name" value="Glutaredoxin"/>
    <property type="match status" value="1"/>
</dbReference>
<dbReference type="CDD" id="cd02976">
    <property type="entry name" value="NrdH"/>
    <property type="match status" value="1"/>
</dbReference>
<dbReference type="InterPro" id="IPR036249">
    <property type="entry name" value="Thioredoxin-like_sf"/>
</dbReference>
<organism evidence="2">
    <name type="scientific">marine sediment metagenome</name>
    <dbReference type="NCBI Taxonomy" id="412755"/>
    <lineage>
        <taxon>unclassified sequences</taxon>
        <taxon>metagenomes</taxon>
        <taxon>ecological metagenomes</taxon>
    </lineage>
</organism>
<dbReference type="SUPFAM" id="SSF52833">
    <property type="entry name" value="Thioredoxin-like"/>
    <property type="match status" value="1"/>
</dbReference>
<evidence type="ECO:0000313" key="2">
    <source>
        <dbReference type="EMBL" id="GAG93035.1"/>
    </source>
</evidence>
<dbReference type="EMBL" id="BART01028769">
    <property type="protein sequence ID" value="GAG93035.1"/>
    <property type="molecule type" value="Genomic_DNA"/>
</dbReference>
<dbReference type="AlphaFoldDB" id="X1BDE9"/>
<proteinExistence type="predicted"/>
<name>X1BDE9_9ZZZZ</name>
<sequence length="105" mass="12408">MFPEFIEKLTQSVVGENDSQEWTIFTLSTCMWCKKCKQYLKDKNIKYRYVDVDKIDPSEKSKVLTYLRESYKPDRISYPFVVCDDKFVVGYDPTKLEKLINQGGN</sequence>
<comment type="caution">
    <text evidence="2">The sequence shown here is derived from an EMBL/GenBank/DDBJ whole genome shotgun (WGS) entry which is preliminary data.</text>
</comment>
<evidence type="ECO:0000259" key="1">
    <source>
        <dbReference type="Pfam" id="PF00462"/>
    </source>
</evidence>
<feature type="domain" description="Glutaredoxin" evidence="1">
    <location>
        <begin position="23"/>
        <end position="88"/>
    </location>
</feature>
<reference evidence="2" key="1">
    <citation type="journal article" date="2014" name="Front. Microbiol.">
        <title>High frequency of phylogenetically diverse reductive dehalogenase-homologous genes in deep subseafloor sedimentary metagenomes.</title>
        <authorList>
            <person name="Kawai M."/>
            <person name="Futagami T."/>
            <person name="Toyoda A."/>
            <person name="Takaki Y."/>
            <person name="Nishi S."/>
            <person name="Hori S."/>
            <person name="Arai W."/>
            <person name="Tsubouchi T."/>
            <person name="Morono Y."/>
            <person name="Uchiyama I."/>
            <person name="Ito T."/>
            <person name="Fujiyama A."/>
            <person name="Inagaki F."/>
            <person name="Takami H."/>
        </authorList>
    </citation>
    <scope>NUCLEOTIDE SEQUENCE</scope>
    <source>
        <strain evidence="2">Expedition CK06-06</strain>
    </source>
</reference>